<feature type="transmembrane region" description="Helical" evidence="1">
    <location>
        <begin position="158"/>
        <end position="180"/>
    </location>
</feature>
<feature type="transmembrane region" description="Helical" evidence="1">
    <location>
        <begin position="40"/>
        <end position="59"/>
    </location>
</feature>
<dbReference type="EMBL" id="CAJNOE010000307">
    <property type="protein sequence ID" value="CAF1136542.1"/>
    <property type="molecule type" value="Genomic_DNA"/>
</dbReference>
<keyword evidence="1" id="KW-0812">Transmembrane</keyword>
<comment type="caution">
    <text evidence="2">The sequence shown here is derived from an EMBL/GenBank/DDBJ whole genome shotgun (WGS) entry which is preliminary data.</text>
</comment>
<evidence type="ECO:0000313" key="2">
    <source>
        <dbReference type="EMBL" id="CAF1136542.1"/>
    </source>
</evidence>
<accession>A0A814RRR2</accession>
<dbReference type="AlphaFoldDB" id="A0A814RRR2"/>
<evidence type="ECO:0000313" key="3">
    <source>
        <dbReference type="Proteomes" id="UP000663860"/>
    </source>
</evidence>
<proteinExistence type="predicted"/>
<sequence length="249" mass="28522">MAFFKVLPKYGVYNKYCQSSNAINSSEVDYSDQAQQYQNALTLGIIFFNLLSIFIGILIDMYGGHFVKLIAIRAFLLTLLIDSSLSASIWYSVFQVLIDNNKLILSQLSYIWMSFEVLMFFASFLFLDWKFPVLNLAYTLNTKSEHMNTIPKGDEYTFAFNMASLSQIVLCPIVGFLLAFRAEQMQNGIHISLYATNDGVLYKSKSSIDKEKELIVLPYSMETNDISLCMSQDYTGQQYGQTLIYYIEQ</sequence>
<protein>
    <submittedName>
        <fullName evidence="2">Uncharacterized protein</fullName>
    </submittedName>
</protein>
<name>A0A814RRR2_9BILA</name>
<dbReference type="Proteomes" id="UP000663860">
    <property type="component" value="Unassembled WGS sequence"/>
</dbReference>
<gene>
    <name evidence="2" type="ORF">IZO911_LOCUS24981</name>
</gene>
<organism evidence="2 3">
    <name type="scientific">Adineta steineri</name>
    <dbReference type="NCBI Taxonomy" id="433720"/>
    <lineage>
        <taxon>Eukaryota</taxon>
        <taxon>Metazoa</taxon>
        <taxon>Spiralia</taxon>
        <taxon>Gnathifera</taxon>
        <taxon>Rotifera</taxon>
        <taxon>Eurotatoria</taxon>
        <taxon>Bdelloidea</taxon>
        <taxon>Adinetida</taxon>
        <taxon>Adinetidae</taxon>
        <taxon>Adineta</taxon>
    </lineage>
</organism>
<feature type="transmembrane region" description="Helical" evidence="1">
    <location>
        <begin position="110"/>
        <end position="127"/>
    </location>
</feature>
<keyword evidence="1" id="KW-1133">Transmembrane helix</keyword>
<reference evidence="2" key="1">
    <citation type="submission" date="2021-02" db="EMBL/GenBank/DDBJ databases">
        <authorList>
            <person name="Nowell W R."/>
        </authorList>
    </citation>
    <scope>NUCLEOTIDE SEQUENCE</scope>
</reference>
<feature type="transmembrane region" description="Helical" evidence="1">
    <location>
        <begin position="71"/>
        <end position="98"/>
    </location>
</feature>
<keyword evidence="1" id="KW-0472">Membrane</keyword>
<evidence type="ECO:0000256" key="1">
    <source>
        <dbReference type="SAM" id="Phobius"/>
    </source>
</evidence>